<dbReference type="AlphaFoldDB" id="A0A0K8SEX9"/>
<protein>
    <submittedName>
        <fullName evidence="1">Uncharacterized protein</fullName>
    </submittedName>
</protein>
<proteinExistence type="predicted"/>
<reference evidence="1" key="1">
    <citation type="submission" date="2014-09" db="EMBL/GenBank/DDBJ databases">
        <authorList>
            <person name="Magalhaes I.L.F."/>
            <person name="Oliveira U."/>
            <person name="Santos F.R."/>
            <person name="Vidigal T.H.D.A."/>
            <person name="Brescovit A.D."/>
            <person name="Santos A.J."/>
        </authorList>
    </citation>
    <scope>NUCLEOTIDE SEQUENCE</scope>
</reference>
<evidence type="ECO:0000313" key="1">
    <source>
        <dbReference type="EMBL" id="JAG51340.1"/>
    </source>
</evidence>
<name>A0A0K8SEX9_LYGHE</name>
<accession>A0A0K8SEX9</accession>
<dbReference type="EMBL" id="GBRD01014486">
    <property type="protein sequence ID" value="JAG51340.1"/>
    <property type="molecule type" value="Transcribed_RNA"/>
</dbReference>
<sequence>MELFIPNRRFGMTFRVHHQAGPVWAPEAGNLATGELRKTEKPASELRGLLCKRWQKVSHISSPAEFAIYFQRFRSSSRVSHSGVWSHSSGCVHFLQKRTVNGDFSYYLRVASHISPLGSLGLPLGKSTNRH</sequence>
<organism evidence="1">
    <name type="scientific">Lygus hesperus</name>
    <name type="common">Western plant bug</name>
    <dbReference type="NCBI Taxonomy" id="30085"/>
    <lineage>
        <taxon>Eukaryota</taxon>
        <taxon>Metazoa</taxon>
        <taxon>Ecdysozoa</taxon>
        <taxon>Arthropoda</taxon>
        <taxon>Hexapoda</taxon>
        <taxon>Insecta</taxon>
        <taxon>Pterygota</taxon>
        <taxon>Neoptera</taxon>
        <taxon>Paraneoptera</taxon>
        <taxon>Hemiptera</taxon>
        <taxon>Heteroptera</taxon>
        <taxon>Panheteroptera</taxon>
        <taxon>Cimicomorpha</taxon>
        <taxon>Miridae</taxon>
        <taxon>Mirini</taxon>
        <taxon>Lygus</taxon>
    </lineage>
</organism>